<dbReference type="SUPFAM" id="SSF52402">
    <property type="entry name" value="Adenine nucleotide alpha hydrolases-like"/>
    <property type="match status" value="1"/>
</dbReference>
<dbReference type="HOGENOM" id="CLU_061181_3_0_11"/>
<dbReference type="Proteomes" id="UP000006851">
    <property type="component" value="Chromosome"/>
</dbReference>
<dbReference type="PANTHER" id="PTHR43169">
    <property type="entry name" value="EXSB FAMILY PROTEIN"/>
    <property type="match status" value="1"/>
</dbReference>
<reference evidence="3" key="1">
    <citation type="journal article" date="2013" name="Stand. Genomic Sci.">
        <title>Complete genome sequence of Coriobacterium glomerans type strain (PW2(T)) from the midgut of Pyrrhocoris apterus L. (red soldier bug).</title>
        <authorList>
            <person name="Stackebrandt E."/>
            <person name="Zeytun A."/>
            <person name="Lapidus A."/>
            <person name="Nolan M."/>
            <person name="Lucas S."/>
            <person name="Hammon N."/>
            <person name="Deshpande S."/>
            <person name="Cheng J.F."/>
            <person name="Tapia R."/>
            <person name="Goodwin L.A."/>
            <person name="Pitluck S."/>
            <person name="Liolios K."/>
            <person name="Pagani I."/>
            <person name="Ivanova N."/>
            <person name="Mavromatis K."/>
            <person name="Mikhailova N."/>
            <person name="Huntemann M."/>
            <person name="Pati A."/>
            <person name="Chen A."/>
            <person name="Palaniappan K."/>
            <person name="Chang Y.J."/>
            <person name="Land M."/>
            <person name="Hauser L."/>
            <person name="Rohde M."/>
            <person name="Pukall R."/>
            <person name="Goker M."/>
            <person name="Detter J.C."/>
            <person name="Woyke T."/>
            <person name="Bristow J."/>
            <person name="Eisen J.A."/>
            <person name="Markowitz V."/>
            <person name="Hugenholtz P."/>
            <person name="Kyrpides N.C."/>
            <person name="Klenk H.P."/>
        </authorList>
    </citation>
    <scope>NUCLEOTIDE SEQUENCE</scope>
    <source>
        <strain evidence="3">ATCC 49209 / DSM 20642 / JCM 10262 / PW2</strain>
    </source>
</reference>
<dbReference type="Gene3D" id="3.40.50.620">
    <property type="entry name" value="HUPs"/>
    <property type="match status" value="1"/>
</dbReference>
<sequence length="321" mass="34801">MRDKLRQLHVLLRSFGSIAIGFSGGVDSAFLAAVCARIMADRTLLIHLSTPLVGTPEERSFQKMTKNPDEAQAIDGRTERGAVRRSATVLCALPLPVVEVALDPLADPDIARNDEARCYHCKLAGFARIVSEARKRGYAVVADGSNADDAGDYRPGMRAISELGVRSPLLETGWHKEEERELLRAWGYPVWNLPSGACLATRIATGERLTAGRIEQIRTCEDLLEKLGLSQVRARLVGDLMRIEAAPADLARLRAVSAEDASDGRAPTSICPLGGTDDDGAVALPADVLQRLGELIDIRLDPFAHPYRKGDMNAQAKPFQG</sequence>
<dbReference type="EMBL" id="CP002628">
    <property type="protein sequence ID" value="AEB06207.1"/>
    <property type="molecule type" value="Genomic_DNA"/>
</dbReference>
<evidence type="ECO:0000313" key="3">
    <source>
        <dbReference type="Proteomes" id="UP000006851"/>
    </source>
</evidence>
<accession>F2N9V2</accession>
<dbReference type="OrthoDB" id="9776919at2"/>
<protein>
    <submittedName>
        <fullName evidence="2">Uncharacterized protein</fullName>
    </submittedName>
</protein>
<organism evidence="2 3">
    <name type="scientific">Coriobacterium glomerans (strain ATCC 49209 / DSM 20642 / JCM 10262 / PW2)</name>
    <dbReference type="NCBI Taxonomy" id="700015"/>
    <lineage>
        <taxon>Bacteria</taxon>
        <taxon>Bacillati</taxon>
        <taxon>Actinomycetota</taxon>
        <taxon>Coriobacteriia</taxon>
        <taxon>Coriobacteriales</taxon>
        <taxon>Coriobacteriaceae</taxon>
        <taxon>Coriobacterium</taxon>
    </lineage>
</organism>
<dbReference type="InterPro" id="IPR052188">
    <property type="entry name" value="Ni-pincer_cofactor_biosynth"/>
</dbReference>
<proteinExistence type="predicted"/>
<keyword evidence="1" id="KW-0812">Transmembrane</keyword>
<dbReference type="PANTHER" id="PTHR43169:SF2">
    <property type="entry name" value="NAD_GMP SYNTHASE DOMAIN-CONTAINING PROTEIN"/>
    <property type="match status" value="1"/>
</dbReference>
<dbReference type="AlphaFoldDB" id="F2N9V2"/>
<feature type="transmembrane region" description="Helical" evidence="1">
    <location>
        <begin position="12"/>
        <end position="34"/>
    </location>
</feature>
<dbReference type="RefSeq" id="WP_013707950.1">
    <property type="nucleotide sequence ID" value="NC_015389.1"/>
</dbReference>
<dbReference type="KEGG" id="cgo:Corgl_0079"/>
<dbReference type="STRING" id="700015.Corgl_0079"/>
<dbReference type="InterPro" id="IPR014729">
    <property type="entry name" value="Rossmann-like_a/b/a_fold"/>
</dbReference>
<gene>
    <name evidence="2" type="ordered locus">Corgl_0079</name>
</gene>
<evidence type="ECO:0000313" key="2">
    <source>
        <dbReference type="EMBL" id="AEB06207.1"/>
    </source>
</evidence>
<name>F2N9V2_CORGP</name>
<keyword evidence="3" id="KW-1185">Reference proteome</keyword>
<evidence type="ECO:0000256" key="1">
    <source>
        <dbReference type="SAM" id="Phobius"/>
    </source>
</evidence>
<keyword evidence="1" id="KW-0472">Membrane</keyword>
<keyword evidence="1" id="KW-1133">Transmembrane helix</keyword>
<dbReference type="eggNOG" id="COG1606">
    <property type="taxonomic scope" value="Bacteria"/>
</dbReference>